<dbReference type="WBParaSite" id="nRc.2.0.1.t19186-RA">
    <property type="protein sequence ID" value="nRc.2.0.1.t19186-RA"/>
    <property type="gene ID" value="nRc.2.0.1.g19186"/>
</dbReference>
<evidence type="ECO:0000313" key="2">
    <source>
        <dbReference type="Proteomes" id="UP000887565"/>
    </source>
</evidence>
<name>A0A915IYA3_ROMCU</name>
<feature type="compositionally biased region" description="Basic and acidic residues" evidence="1">
    <location>
        <begin position="1"/>
        <end position="11"/>
    </location>
</feature>
<accession>A0A915IYA3</accession>
<dbReference type="Proteomes" id="UP000887565">
    <property type="component" value="Unplaced"/>
</dbReference>
<keyword evidence="2" id="KW-1185">Reference proteome</keyword>
<dbReference type="AlphaFoldDB" id="A0A915IYA3"/>
<evidence type="ECO:0000313" key="3">
    <source>
        <dbReference type="WBParaSite" id="nRc.2.0.1.t19186-RA"/>
    </source>
</evidence>
<reference evidence="3" key="1">
    <citation type="submission" date="2022-11" db="UniProtKB">
        <authorList>
            <consortium name="WormBaseParasite"/>
        </authorList>
    </citation>
    <scope>IDENTIFICATION</scope>
</reference>
<proteinExistence type="predicted"/>
<evidence type="ECO:0000256" key="1">
    <source>
        <dbReference type="SAM" id="MobiDB-lite"/>
    </source>
</evidence>
<sequence>MYGDREYRGWSRVESAQRPLANQYEPTSSMLGEQAARRASPNMPGEHASSCARRYLPSVLGEHARSKIDRRAEV</sequence>
<protein>
    <submittedName>
        <fullName evidence="3">Uncharacterized protein</fullName>
    </submittedName>
</protein>
<organism evidence="2 3">
    <name type="scientific">Romanomermis culicivorax</name>
    <name type="common">Nematode worm</name>
    <dbReference type="NCBI Taxonomy" id="13658"/>
    <lineage>
        <taxon>Eukaryota</taxon>
        <taxon>Metazoa</taxon>
        <taxon>Ecdysozoa</taxon>
        <taxon>Nematoda</taxon>
        <taxon>Enoplea</taxon>
        <taxon>Dorylaimia</taxon>
        <taxon>Mermithida</taxon>
        <taxon>Mermithoidea</taxon>
        <taxon>Mermithidae</taxon>
        <taxon>Romanomermis</taxon>
    </lineage>
</organism>
<feature type="region of interest" description="Disordered" evidence="1">
    <location>
        <begin position="1"/>
        <end position="50"/>
    </location>
</feature>